<dbReference type="PANTHER" id="PTHR42987">
    <property type="entry name" value="PEPTIDASE S49"/>
    <property type="match status" value="1"/>
</dbReference>
<dbReference type="InterPro" id="IPR047272">
    <property type="entry name" value="S49_SppA_C"/>
</dbReference>
<evidence type="ECO:0000256" key="4">
    <source>
        <dbReference type="ARBA" id="ARBA00022825"/>
    </source>
</evidence>
<protein>
    <submittedName>
        <fullName evidence="6">Na(+)/H(+) antiporter NhaA</fullName>
    </submittedName>
</protein>
<evidence type="ECO:0000256" key="2">
    <source>
        <dbReference type="ARBA" id="ARBA00022670"/>
    </source>
</evidence>
<evidence type="ECO:0000313" key="7">
    <source>
        <dbReference type="Proteomes" id="UP001249851"/>
    </source>
</evidence>
<evidence type="ECO:0000256" key="1">
    <source>
        <dbReference type="ARBA" id="ARBA00008683"/>
    </source>
</evidence>
<comment type="similarity">
    <text evidence="1">Belongs to the peptidase S49 family.</text>
</comment>
<feature type="domain" description="Peptidase S49" evidence="5">
    <location>
        <begin position="83"/>
        <end position="215"/>
    </location>
</feature>
<dbReference type="Proteomes" id="UP001249851">
    <property type="component" value="Unassembled WGS sequence"/>
</dbReference>
<comment type="caution">
    <text evidence="6">The sequence shown here is derived from an EMBL/GenBank/DDBJ whole genome shotgun (WGS) entry which is preliminary data.</text>
</comment>
<dbReference type="EMBL" id="JARQWQ010000065">
    <property type="protein sequence ID" value="KAK2555094.1"/>
    <property type="molecule type" value="Genomic_DNA"/>
</dbReference>
<evidence type="ECO:0000259" key="5">
    <source>
        <dbReference type="Pfam" id="PF01343"/>
    </source>
</evidence>
<reference evidence="6" key="2">
    <citation type="journal article" date="2023" name="Science">
        <title>Genomic signatures of disease resistance in endangered staghorn corals.</title>
        <authorList>
            <person name="Vollmer S.V."/>
            <person name="Selwyn J.D."/>
            <person name="Despard B.A."/>
            <person name="Roesel C.L."/>
        </authorList>
    </citation>
    <scope>NUCLEOTIDE SEQUENCE</scope>
    <source>
        <strain evidence="6">K2</strain>
    </source>
</reference>
<sequence length="278" mass="31284">MNKILSSIPGRGKSVVRIVRLQGAIKAEGPRSLNLRRMERFIDKAFDIRRVKPKAVCLEINSVGGTVVQSNLIYERIRYLSEDTGVPVLSFAEEYAASGGYWLAMAGDEIYVDPNSMVGSIGVLFGNFGFEETMKKLGLEWRLITAGKNKFRMDPFTPLKQEDVDFTTKRLHEIHSNFIELVKKRRKKIDVNHKTVFTGEVFSGTEAVSIGLADGFYTDLRGFCKERYGKDVKFERCEPSKGFLEKFQGLGTKATIDVSLNDLLVQLAEQQQKAKLGL</sequence>
<evidence type="ECO:0000313" key="6">
    <source>
        <dbReference type="EMBL" id="KAK2555094.1"/>
    </source>
</evidence>
<dbReference type="PANTHER" id="PTHR42987:SF8">
    <property type="entry name" value="PROTEINASE"/>
    <property type="match status" value="1"/>
</dbReference>
<dbReference type="SUPFAM" id="SSF52096">
    <property type="entry name" value="ClpP/crotonase"/>
    <property type="match status" value="1"/>
</dbReference>
<dbReference type="GO" id="GO:0006508">
    <property type="term" value="P:proteolysis"/>
    <property type="evidence" value="ECO:0007669"/>
    <property type="project" value="UniProtKB-KW"/>
</dbReference>
<dbReference type="GO" id="GO:0008236">
    <property type="term" value="F:serine-type peptidase activity"/>
    <property type="evidence" value="ECO:0007669"/>
    <property type="project" value="UniProtKB-KW"/>
</dbReference>
<dbReference type="Gene3D" id="3.90.226.10">
    <property type="entry name" value="2-enoyl-CoA Hydratase, Chain A, domain 1"/>
    <property type="match status" value="1"/>
</dbReference>
<gene>
    <name evidence="6" type="ORF">P5673_023452</name>
</gene>
<reference evidence="6" key="1">
    <citation type="journal article" date="2023" name="G3 (Bethesda)">
        <title>Whole genome assembly and annotation of the endangered Caribbean coral Acropora cervicornis.</title>
        <authorList>
            <person name="Selwyn J.D."/>
            <person name="Vollmer S.V."/>
        </authorList>
    </citation>
    <scope>NUCLEOTIDE SEQUENCE</scope>
    <source>
        <strain evidence="6">K2</strain>
    </source>
</reference>
<keyword evidence="7" id="KW-1185">Reference proteome</keyword>
<name>A0AAD9UYW0_ACRCE</name>
<keyword evidence="3" id="KW-0378">Hydrolase</keyword>
<organism evidence="6 7">
    <name type="scientific">Acropora cervicornis</name>
    <name type="common">Staghorn coral</name>
    <dbReference type="NCBI Taxonomy" id="6130"/>
    <lineage>
        <taxon>Eukaryota</taxon>
        <taxon>Metazoa</taxon>
        <taxon>Cnidaria</taxon>
        <taxon>Anthozoa</taxon>
        <taxon>Hexacorallia</taxon>
        <taxon>Scleractinia</taxon>
        <taxon>Astrocoeniina</taxon>
        <taxon>Acroporidae</taxon>
        <taxon>Acropora</taxon>
    </lineage>
</organism>
<dbReference type="AlphaFoldDB" id="A0AAD9UYW0"/>
<keyword evidence="4" id="KW-0720">Serine protease</keyword>
<dbReference type="CDD" id="cd07023">
    <property type="entry name" value="S49_Sppa_N_C"/>
    <property type="match status" value="1"/>
</dbReference>
<evidence type="ECO:0000256" key="3">
    <source>
        <dbReference type="ARBA" id="ARBA00022801"/>
    </source>
</evidence>
<accession>A0AAD9UYW0</accession>
<dbReference type="Pfam" id="PF01343">
    <property type="entry name" value="Peptidase_S49"/>
    <property type="match status" value="1"/>
</dbReference>
<proteinExistence type="inferred from homology"/>
<dbReference type="InterPro" id="IPR002142">
    <property type="entry name" value="Peptidase_S49"/>
</dbReference>
<dbReference type="InterPro" id="IPR029045">
    <property type="entry name" value="ClpP/crotonase-like_dom_sf"/>
</dbReference>
<keyword evidence="2" id="KW-0645">Protease</keyword>